<dbReference type="Gene3D" id="1.20.5.1930">
    <property type="match status" value="1"/>
</dbReference>
<keyword evidence="8" id="KW-1133">Transmembrane helix</keyword>
<dbReference type="PROSITE" id="PS50113">
    <property type="entry name" value="PAC"/>
    <property type="match status" value="1"/>
</dbReference>
<evidence type="ECO:0000259" key="12">
    <source>
        <dbReference type="PROSITE" id="PS50109"/>
    </source>
</evidence>
<name>A0ABY4CSI4_9BACT</name>
<keyword evidence="9" id="KW-0902">Two-component regulatory system</keyword>
<dbReference type="Pfam" id="PF13426">
    <property type="entry name" value="PAS_9"/>
    <property type="match status" value="2"/>
</dbReference>
<dbReference type="Pfam" id="PF08448">
    <property type="entry name" value="PAS_4"/>
    <property type="match status" value="1"/>
</dbReference>
<dbReference type="SUPFAM" id="SSF55785">
    <property type="entry name" value="PYP-like sensor domain (PAS domain)"/>
    <property type="match status" value="3"/>
</dbReference>
<comment type="catalytic activity">
    <reaction evidence="1">
        <text>ATP + protein L-histidine = ADP + protein N-phospho-L-histidine.</text>
        <dbReference type="EC" id="2.7.13.3"/>
    </reaction>
</comment>
<evidence type="ECO:0000259" key="14">
    <source>
        <dbReference type="PROSITE" id="PS50113"/>
    </source>
</evidence>
<dbReference type="InterPro" id="IPR035965">
    <property type="entry name" value="PAS-like_dom_sf"/>
</dbReference>
<evidence type="ECO:0000256" key="8">
    <source>
        <dbReference type="ARBA" id="ARBA00022989"/>
    </source>
</evidence>
<gene>
    <name evidence="15" type="ORF">MTX78_13200</name>
</gene>
<keyword evidence="7" id="KW-0418">Kinase</keyword>
<keyword evidence="16" id="KW-1185">Reference proteome</keyword>
<dbReference type="Gene3D" id="3.30.565.10">
    <property type="entry name" value="Histidine kinase-like ATPase, C-terminal domain"/>
    <property type="match status" value="1"/>
</dbReference>
<keyword evidence="5" id="KW-0808">Transferase</keyword>
<evidence type="ECO:0000256" key="1">
    <source>
        <dbReference type="ARBA" id="ARBA00000085"/>
    </source>
</evidence>
<evidence type="ECO:0000256" key="7">
    <source>
        <dbReference type="ARBA" id="ARBA00022777"/>
    </source>
</evidence>
<sequence>MSEFDHKDSKSTTEALMLLRERAERRRHLITRVVDDSTPDAMQRLVQELQTHQIELEMQYEELLMAQAEAETARAEYADLYDFAPIGYLTLDSRGTIQQLNLTAAQLLGSVRQKLLRRRLALFVAESYRLTFSKFLDTMASSEQRQTCELSVVRENGDMLYVQLEGTQVATSEQGVHFRLVLLDVTSRYMATQALALSEARFRQLFEHSADAVVLIRELNIVDCNAAAMQMLGATDKSQMVQQPISILVPEYQPNGSRSEDLIRQHYASLRRNGSHRFEWYRRTFRGESKWLEIVLTYINVGGEQLVHSVWRDITVQRAAREQLRAEKEFSENLLDNSVDGIVALSHEGHITAWNREAEQYSGLSATNVIGRNVFQVFPKLDTPEWRQIFERVLRKGERVVQTAISFIARPGHYDAYIVPLRGENQAEINGMLVVVRDMNERNRLIEETTRLRLSQQQEVLSAILTTEEAERKRIAEALHNGVGQLLYATKLHLERRATPGVPRDEVHSLLNEAIRMTRTISFELTPGILEDFGLKFGLEELVRRIPRQSLPLHLHVVGLEQPLPKLMEVAVYRIVQELLNNIIKHSEAQEAFIHVVREDDKLLISVEDNGQGFEPDPNYAPRHGIGLPGLQNRVRLLGGTLTINSRPSRGTIIGIELPVR</sequence>
<evidence type="ECO:0000256" key="10">
    <source>
        <dbReference type="ARBA" id="ARBA00023136"/>
    </source>
</evidence>
<dbReference type="InterPro" id="IPR003594">
    <property type="entry name" value="HATPase_dom"/>
</dbReference>
<dbReference type="SMART" id="SM00387">
    <property type="entry name" value="HATPase_c"/>
    <property type="match status" value="1"/>
</dbReference>
<feature type="coiled-coil region" evidence="11">
    <location>
        <begin position="42"/>
        <end position="76"/>
    </location>
</feature>
<dbReference type="CDD" id="cd00130">
    <property type="entry name" value="PAS"/>
    <property type="match status" value="3"/>
</dbReference>
<dbReference type="CDD" id="cd16917">
    <property type="entry name" value="HATPase_UhpB-NarQ-NarX-like"/>
    <property type="match status" value="1"/>
</dbReference>
<evidence type="ECO:0000259" key="13">
    <source>
        <dbReference type="PROSITE" id="PS50112"/>
    </source>
</evidence>
<dbReference type="NCBIfam" id="TIGR00229">
    <property type="entry name" value="sensory_box"/>
    <property type="match status" value="3"/>
</dbReference>
<dbReference type="PROSITE" id="PS50112">
    <property type="entry name" value="PAS"/>
    <property type="match status" value="2"/>
</dbReference>
<evidence type="ECO:0000313" key="16">
    <source>
        <dbReference type="Proteomes" id="UP000831113"/>
    </source>
</evidence>
<feature type="domain" description="PAS" evidence="13">
    <location>
        <begin position="327"/>
        <end position="397"/>
    </location>
</feature>
<protein>
    <recommendedName>
        <fullName evidence="3">histidine kinase</fullName>
        <ecNumber evidence="3">2.7.13.3</ecNumber>
    </recommendedName>
</protein>
<organism evidence="15 16">
    <name type="scientific">Hymenobacter tibetensis</name>
    <dbReference type="NCBI Taxonomy" id="497967"/>
    <lineage>
        <taxon>Bacteria</taxon>
        <taxon>Pseudomonadati</taxon>
        <taxon>Bacteroidota</taxon>
        <taxon>Cytophagia</taxon>
        <taxon>Cytophagales</taxon>
        <taxon>Hymenobacteraceae</taxon>
        <taxon>Hymenobacter</taxon>
    </lineage>
</organism>
<reference evidence="15 16" key="1">
    <citation type="submission" date="2022-03" db="EMBL/GenBank/DDBJ databases">
        <title>Hymenobactersp. isolated from the air.</title>
        <authorList>
            <person name="Won M."/>
            <person name="Kwon S.-W."/>
        </authorList>
    </citation>
    <scope>NUCLEOTIDE SEQUENCE [LARGE SCALE GENOMIC DNA]</scope>
    <source>
        <strain evidence="15 16">KACC 21982</strain>
    </source>
</reference>
<dbReference type="InterPro" id="IPR036890">
    <property type="entry name" value="HATPase_C_sf"/>
</dbReference>
<dbReference type="EC" id="2.7.13.3" evidence="3"/>
<keyword evidence="4" id="KW-1003">Cell membrane</keyword>
<evidence type="ECO:0000256" key="3">
    <source>
        <dbReference type="ARBA" id="ARBA00012438"/>
    </source>
</evidence>
<dbReference type="EMBL" id="CP094669">
    <property type="protein sequence ID" value="UOG73081.1"/>
    <property type="molecule type" value="Genomic_DNA"/>
</dbReference>
<dbReference type="SUPFAM" id="SSF55874">
    <property type="entry name" value="ATPase domain of HSP90 chaperone/DNA topoisomerase II/histidine kinase"/>
    <property type="match status" value="1"/>
</dbReference>
<dbReference type="InterPro" id="IPR000014">
    <property type="entry name" value="PAS"/>
</dbReference>
<evidence type="ECO:0000256" key="11">
    <source>
        <dbReference type="SAM" id="Coils"/>
    </source>
</evidence>
<dbReference type="InterPro" id="IPR004358">
    <property type="entry name" value="Sig_transdc_His_kin-like_C"/>
</dbReference>
<dbReference type="PANTHER" id="PTHR24421:SF37">
    <property type="entry name" value="SENSOR HISTIDINE KINASE NARS"/>
    <property type="match status" value="1"/>
</dbReference>
<keyword evidence="11" id="KW-0175">Coiled coil</keyword>
<dbReference type="SMART" id="SM00091">
    <property type="entry name" value="PAS"/>
    <property type="match status" value="3"/>
</dbReference>
<evidence type="ECO:0000256" key="4">
    <source>
        <dbReference type="ARBA" id="ARBA00022475"/>
    </source>
</evidence>
<evidence type="ECO:0000256" key="5">
    <source>
        <dbReference type="ARBA" id="ARBA00022679"/>
    </source>
</evidence>
<accession>A0ABY4CSI4</accession>
<evidence type="ECO:0000313" key="15">
    <source>
        <dbReference type="EMBL" id="UOG73081.1"/>
    </source>
</evidence>
<feature type="domain" description="PAC" evidence="14">
    <location>
        <begin position="146"/>
        <end position="197"/>
    </location>
</feature>
<dbReference type="Gene3D" id="3.30.450.20">
    <property type="entry name" value="PAS domain"/>
    <property type="match status" value="3"/>
</dbReference>
<dbReference type="Proteomes" id="UP000831113">
    <property type="component" value="Chromosome"/>
</dbReference>
<comment type="subcellular location">
    <subcellularLocation>
        <location evidence="2">Cell membrane</location>
        <topology evidence="2">Multi-pass membrane protein</topology>
    </subcellularLocation>
</comment>
<dbReference type="InterPro" id="IPR013656">
    <property type="entry name" value="PAS_4"/>
</dbReference>
<evidence type="ECO:0000256" key="6">
    <source>
        <dbReference type="ARBA" id="ARBA00022692"/>
    </source>
</evidence>
<keyword evidence="6" id="KW-0812">Transmembrane</keyword>
<dbReference type="Pfam" id="PF02518">
    <property type="entry name" value="HATPase_c"/>
    <property type="match status" value="1"/>
</dbReference>
<keyword evidence="10" id="KW-0472">Membrane</keyword>
<evidence type="ECO:0000256" key="9">
    <source>
        <dbReference type="ARBA" id="ARBA00023012"/>
    </source>
</evidence>
<feature type="domain" description="Histidine kinase" evidence="12">
    <location>
        <begin position="474"/>
        <end position="661"/>
    </location>
</feature>
<evidence type="ECO:0000256" key="2">
    <source>
        <dbReference type="ARBA" id="ARBA00004651"/>
    </source>
</evidence>
<feature type="domain" description="PAS" evidence="13">
    <location>
        <begin position="73"/>
        <end position="143"/>
    </location>
</feature>
<proteinExistence type="predicted"/>
<dbReference type="InterPro" id="IPR000700">
    <property type="entry name" value="PAS-assoc_C"/>
</dbReference>
<dbReference type="PROSITE" id="PS50109">
    <property type="entry name" value="HIS_KIN"/>
    <property type="match status" value="1"/>
</dbReference>
<dbReference type="RefSeq" id="WP_243794903.1">
    <property type="nucleotide sequence ID" value="NZ_CP094669.1"/>
</dbReference>
<dbReference type="PRINTS" id="PR00344">
    <property type="entry name" value="BCTRLSENSOR"/>
</dbReference>
<dbReference type="InterPro" id="IPR005467">
    <property type="entry name" value="His_kinase_dom"/>
</dbReference>
<dbReference type="InterPro" id="IPR050482">
    <property type="entry name" value="Sensor_HK_TwoCompSys"/>
</dbReference>
<dbReference type="PANTHER" id="PTHR24421">
    <property type="entry name" value="NITRATE/NITRITE SENSOR PROTEIN NARX-RELATED"/>
    <property type="match status" value="1"/>
</dbReference>